<dbReference type="Proteomes" id="UP000742786">
    <property type="component" value="Unassembled WGS sequence"/>
</dbReference>
<gene>
    <name evidence="1" type="ORF">GTOL_10224</name>
</gene>
<protein>
    <submittedName>
        <fullName evidence="1">Uncharacterized protein</fullName>
    </submittedName>
</protein>
<organism evidence="1 2">
    <name type="scientific">Georgfuchsia toluolica</name>
    <dbReference type="NCBI Taxonomy" id="424218"/>
    <lineage>
        <taxon>Bacteria</taxon>
        <taxon>Pseudomonadati</taxon>
        <taxon>Pseudomonadota</taxon>
        <taxon>Betaproteobacteria</taxon>
        <taxon>Nitrosomonadales</taxon>
        <taxon>Sterolibacteriaceae</taxon>
        <taxon>Georgfuchsia</taxon>
    </lineage>
</organism>
<sequence>MKSRSWNYARKPRWNKLCGNANDGGYCPRFYLPGVWSDSNSYVFIFQTAKVAMSCKSQMHYYKDILGNRIWNGTNLVHFSNPPTCSSAILSR</sequence>
<evidence type="ECO:0000313" key="2">
    <source>
        <dbReference type="Proteomes" id="UP000742786"/>
    </source>
</evidence>
<dbReference type="EMBL" id="CAJQUM010000001">
    <property type="protein sequence ID" value="CAG4882342.1"/>
    <property type="molecule type" value="Genomic_DNA"/>
</dbReference>
<name>A0A916J1M7_9PROT</name>
<evidence type="ECO:0000313" key="1">
    <source>
        <dbReference type="EMBL" id="CAG4882342.1"/>
    </source>
</evidence>
<reference evidence="1" key="1">
    <citation type="submission" date="2021-04" db="EMBL/GenBank/DDBJ databases">
        <authorList>
            <person name="Hornung B."/>
        </authorList>
    </citation>
    <scope>NUCLEOTIDE SEQUENCE</scope>
    <source>
        <strain evidence="1">G5G6</strain>
    </source>
</reference>
<accession>A0A916J1M7</accession>
<dbReference type="AlphaFoldDB" id="A0A916J1M7"/>
<comment type="caution">
    <text evidence="1">The sequence shown here is derived from an EMBL/GenBank/DDBJ whole genome shotgun (WGS) entry which is preliminary data.</text>
</comment>
<keyword evidence="2" id="KW-1185">Reference proteome</keyword>
<proteinExistence type="predicted"/>